<reference evidence="1 2" key="1">
    <citation type="submission" date="2017-09" db="EMBL/GenBank/DDBJ databases">
        <title>Large-scale bioinformatics analysis of Bacillus genomes uncovers conserved roles of natural products in bacterial physiology.</title>
        <authorList>
            <consortium name="Agbiome Team Llc"/>
            <person name="Bleich R.M."/>
            <person name="Grubbs K.J."/>
            <person name="Santa Maria K.C."/>
            <person name="Allen S.E."/>
            <person name="Farag S."/>
            <person name="Shank E.A."/>
            <person name="Bowers A."/>
        </authorList>
    </citation>
    <scope>NUCLEOTIDE SEQUENCE [LARGE SCALE GENOMIC DNA]</scope>
    <source>
        <strain evidence="1 2">AFS041711</strain>
    </source>
</reference>
<dbReference type="AlphaFoldDB" id="A0A9X7GY53"/>
<accession>A0A9X7GY53</accession>
<gene>
    <name evidence="1" type="ORF">COC69_01235</name>
</gene>
<proteinExistence type="predicted"/>
<dbReference type="RefSeq" id="WP_098782166.1">
    <property type="nucleotide sequence ID" value="NZ_NULI01000006.1"/>
</dbReference>
<comment type="caution">
    <text evidence="1">The sequence shown here is derived from an EMBL/GenBank/DDBJ whole genome shotgun (WGS) entry which is preliminary data.</text>
</comment>
<organism evidence="1 2">
    <name type="scientific">Bacillus cereus</name>
    <dbReference type="NCBI Taxonomy" id="1396"/>
    <lineage>
        <taxon>Bacteria</taxon>
        <taxon>Bacillati</taxon>
        <taxon>Bacillota</taxon>
        <taxon>Bacilli</taxon>
        <taxon>Bacillales</taxon>
        <taxon>Bacillaceae</taxon>
        <taxon>Bacillus</taxon>
        <taxon>Bacillus cereus group</taxon>
    </lineage>
</organism>
<evidence type="ECO:0008006" key="3">
    <source>
        <dbReference type="Google" id="ProtNLM"/>
    </source>
</evidence>
<evidence type="ECO:0000313" key="2">
    <source>
        <dbReference type="Proteomes" id="UP000224203"/>
    </source>
</evidence>
<dbReference type="Pfam" id="PF05037">
    <property type="entry name" value="DUF669"/>
    <property type="match status" value="1"/>
</dbReference>
<sequence length="168" mass="19058">MGFSLDFNDVYGNGNIADGEYEVVISQCNENATPGGAEYIQLDVIIRNDVEQAYKNSHIFHKIWKAKATGKYNAKSLNTIGKACKLQENKFYPTFEELLQDFVRKTVRVTVKNEKSDYDGKTYPNVTGWEVSKVAGPLQHQFKKKSDAQTFSEMKQSGVEIKDEDLPF</sequence>
<dbReference type="EMBL" id="NULI01000006">
    <property type="protein sequence ID" value="PGS83965.1"/>
    <property type="molecule type" value="Genomic_DNA"/>
</dbReference>
<protein>
    <recommendedName>
        <fullName evidence="3">DUF669 domain-containing protein</fullName>
    </recommendedName>
</protein>
<evidence type="ECO:0000313" key="1">
    <source>
        <dbReference type="EMBL" id="PGS83965.1"/>
    </source>
</evidence>
<dbReference type="Proteomes" id="UP000224203">
    <property type="component" value="Unassembled WGS sequence"/>
</dbReference>
<name>A0A9X7GY53_BACCE</name>
<dbReference type="InterPro" id="IPR007731">
    <property type="entry name" value="DUF669"/>
</dbReference>